<sequence>MEKVLNYDIIIVGGGIAGLYSAYKIQKFAPHAKVLILEKYKKKWFGGRIGNVDFHGVSVVNGAGVGRKEKDKLLINLLNELDVPFHEFQKGHQYASTIHPKCNVKKTFLFLRREYNKNKDRQHITFKKFALPLLGKEDYENFLICSAYTDYENEDAYDTLYNYGFEDNYEDWVALSIPWKELINTLSHKVGLQNIKISSDVVNIEKTGAECGFLVHTKKGTTYSCAKVIIATTIDSVLKLVPGASMKNSIYQQIRGQPFLRLYAKFSKSSIPVMKHYVPTNTVVPGPLHRIIPYGENQGIYMIAYTDNEGATFLKDKLENTSENRDFFCRLLEVSLGIPENTLKITSLLDFYWPIGTHYYTPLKGNFKNRAEFIQEAQHPNPGMLIVGEMISENQGWTQGALDSVEKVVTKKWITTPC</sequence>
<dbReference type="GO" id="GO:0016491">
    <property type="term" value="F:oxidoreductase activity"/>
    <property type="evidence" value="ECO:0007669"/>
    <property type="project" value="UniProtKB-ARBA"/>
</dbReference>
<dbReference type="Gene3D" id="3.50.50.60">
    <property type="entry name" value="FAD/NAD(P)-binding domain"/>
    <property type="match status" value="1"/>
</dbReference>
<name>A0A6C0HC58_9ZZZZ</name>
<dbReference type="InterPro" id="IPR050703">
    <property type="entry name" value="Flavin_MAO"/>
</dbReference>
<dbReference type="InterPro" id="IPR036188">
    <property type="entry name" value="FAD/NAD-bd_sf"/>
</dbReference>
<accession>A0A6C0HC58</accession>
<dbReference type="PANTHER" id="PTHR43563:SF1">
    <property type="entry name" value="AMINE OXIDASE [FLAVIN-CONTAINING] B"/>
    <property type="match status" value="1"/>
</dbReference>
<dbReference type="EMBL" id="MN739929">
    <property type="protein sequence ID" value="QHT78181.1"/>
    <property type="molecule type" value="Genomic_DNA"/>
</dbReference>
<dbReference type="AlphaFoldDB" id="A0A6C0HC58"/>
<dbReference type="SUPFAM" id="SSF51905">
    <property type="entry name" value="FAD/NAD(P)-binding domain"/>
    <property type="match status" value="1"/>
</dbReference>
<proteinExistence type="predicted"/>
<protein>
    <recommendedName>
        <fullName evidence="2">Amine oxidase domain-containing protein</fullName>
    </recommendedName>
</protein>
<dbReference type="Pfam" id="PF13450">
    <property type="entry name" value="NAD_binding_8"/>
    <property type="match status" value="1"/>
</dbReference>
<evidence type="ECO:0000313" key="1">
    <source>
        <dbReference type="EMBL" id="QHT78181.1"/>
    </source>
</evidence>
<organism evidence="1">
    <name type="scientific">viral metagenome</name>
    <dbReference type="NCBI Taxonomy" id="1070528"/>
    <lineage>
        <taxon>unclassified sequences</taxon>
        <taxon>metagenomes</taxon>
        <taxon>organismal metagenomes</taxon>
    </lineage>
</organism>
<reference evidence="1" key="1">
    <citation type="journal article" date="2020" name="Nature">
        <title>Giant virus diversity and host interactions through global metagenomics.</title>
        <authorList>
            <person name="Schulz F."/>
            <person name="Roux S."/>
            <person name="Paez-Espino D."/>
            <person name="Jungbluth S."/>
            <person name="Walsh D.A."/>
            <person name="Denef V.J."/>
            <person name="McMahon K.D."/>
            <person name="Konstantinidis K.T."/>
            <person name="Eloe-Fadrosh E.A."/>
            <person name="Kyrpides N.C."/>
            <person name="Woyke T."/>
        </authorList>
    </citation>
    <scope>NUCLEOTIDE SEQUENCE</scope>
    <source>
        <strain evidence="1">GVMAG-M-3300023179-91</strain>
    </source>
</reference>
<evidence type="ECO:0008006" key="2">
    <source>
        <dbReference type="Google" id="ProtNLM"/>
    </source>
</evidence>
<dbReference type="PANTHER" id="PTHR43563">
    <property type="entry name" value="AMINE OXIDASE"/>
    <property type="match status" value="1"/>
</dbReference>